<organism evidence="1">
    <name type="scientific">Anguilla anguilla</name>
    <name type="common">European freshwater eel</name>
    <name type="synonym">Muraena anguilla</name>
    <dbReference type="NCBI Taxonomy" id="7936"/>
    <lineage>
        <taxon>Eukaryota</taxon>
        <taxon>Metazoa</taxon>
        <taxon>Chordata</taxon>
        <taxon>Craniata</taxon>
        <taxon>Vertebrata</taxon>
        <taxon>Euteleostomi</taxon>
        <taxon>Actinopterygii</taxon>
        <taxon>Neopterygii</taxon>
        <taxon>Teleostei</taxon>
        <taxon>Anguilliformes</taxon>
        <taxon>Anguillidae</taxon>
        <taxon>Anguilla</taxon>
    </lineage>
</organism>
<sequence>MSFESPVAHTCEITVLGEDSATCQFEFETKAARIYIYIYIHCVSQGISIYHTAATERHRFGNLCCYVWLVSYCLICIEGVLC</sequence>
<evidence type="ECO:0000313" key="1">
    <source>
        <dbReference type="EMBL" id="JAH85744.1"/>
    </source>
</evidence>
<accession>A0A0E9W5W2</accession>
<dbReference type="EMBL" id="GBXM01022833">
    <property type="protein sequence ID" value="JAH85744.1"/>
    <property type="molecule type" value="Transcribed_RNA"/>
</dbReference>
<proteinExistence type="predicted"/>
<reference evidence="1" key="2">
    <citation type="journal article" date="2015" name="Fish Shellfish Immunol.">
        <title>Early steps in the European eel (Anguilla anguilla)-Vibrio vulnificus interaction in the gills: Role of the RtxA13 toxin.</title>
        <authorList>
            <person name="Callol A."/>
            <person name="Pajuelo D."/>
            <person name="Ebbesson L."/>
            <person name="Teles M."/>
            <person name="MacKenzie S."/>
            <person name="Amaro C."/>
        </authorList>
    </citation>
    <scope>NUCLEOTIDE SEQUENCE</scope>
</reference>
<protein>
    <submittedName>
        <fullName evidence="1">Uncharacterized protein</fullName>
    </submittedName>
</protein>
<dbReference type="AlphaFoldDB" id="A0A0E9W5W2"/>
<name>A0A0E9W5W2_ANGAN</name>
<reference evidence="1" key="1">
    <citation type="submission" date="2014-11" db="EMBL/GenBank/DDBJ databases">
        <authorList>
            <person name="Amaro Gonzalez C."/>
        </authorList>
    </citation>
    <scope>NUCLEOTIDE SEQUENCE</scope>
</reference>